<dbReference type="InterPro" id="IPR019826">
    <property type="entry name" value="Carboxylesterase_B_AS"/>
</dbReference>
<evidence type="ECO:0000256" key="6">
    <source>
        <dbReference type="ARBA" id="ARBA00023180"/>
    </source>
</evidence>
<comment type="catalytic activity">
    <reaction evidence="7">
        <text>acetylcholine + H2O = choline + acetate + H(+)</text>
        <dbReference type="Rhea" id="RHEA:17561"/>
        <dbReference type="ChEBI" id="CHEBI:15354"/>
        <dbReference type="ChEBI" id="CHEBI:15355"/>
        <dbReference type="ChEBI" id="CHEBI:15377"/>
        <dbReference type="ChEBI" id="CHEBI:15378"/>
        <dbReference type="ChEBI" id="CHEBI:30089"/>
        <dbReference type="EC" id="3.1.1.7"/>
    </reaction>
</comment>
<dbReference type="InterPro" id="IPR050654">
    <property type="entry name" value="AChE-related_enzymes"/>
</dbReference>
<keyword evidence="9" id="KW-0732">Signal</keyword>
<dbReference type="GO" id="GO:0005615">
    <property type="term" value="C:extracellular space"/>
    <property type="evidence" value="ECO:0007669"/>
    <property type="project" value="TreeGrafter"/>
</dbReference>
<dbReference type="PRINTS" id="PR00878">
    <property type="entry name" value="CHOLNESTRASE"/>
</dbReference>
<accession>A0A4Y2KP61</accession>
<dbReference type="PROSITE" id="PS00941">
    <property type="entry name" value="CARBOXYLESTERASE_B_2"/>
    <property type="match status" value="1"/>
</dbReference>
<evidence type="ECO:0000256" key="9">
    <source>
        <dbReference type="RuleBase" id="RU361235"/>
    </source>
</evidence>
<feature type="active site" description="Charge relay system" evidence="8">
    <location>
        <position position="345"/>
    </location>
</feature>
<evidence type="ECO:0000313" key="11">
    <source>
        <dbReference type="EMBL" id="GBN04404.1"/>
    </source>
</evidence>
<keyword evidence="5" id="KW-1015">Disulfide bond</keyword>
<evidence type="ECO:0000313" key="12">
    <source>
        <dbReference type="Proteomes" id="UP000499080"/>
    </source>
</evidence>
<comment type="similarity">
    <text evidence="1 9">Belongs to the type-B carboxylesterase/lipase family.</text>
</comment>
<evidence type="ECO:0000256" key="3">
    <source>
        <dbReference type="ARBA" id="ARBA00022801"/>
    </source>
</evidence>
<dbReference type="EMBL" id="BGPR01004881">
    <property type="protein sequence ID" value="GBN04404.1"/>
    <property type="molecule type" value="Genomic_DNA"/>
</dbReference>
<dbReference type="GO" id="GO:0005886">
    <property type="term" value="C:plasma membrane"/>
    <property type="evidence" value="ECO:0007669"/>
    <property type="project" value="TreeGrafter"/>
</dbReference>
<organism evidence="11 12">
    <name type="scientific">Araneus ventricosus</name>
    <name type="common">Orbweaver spider</name>
    <name type="synonym">Epeira ventricosa</name>
    <dbReference type="NCBI Taxonomy" id="182803"/>
    <lineage>
        <taxon>Eukaryota</taxon>
        <taxon>Metazoa</taxon>
        <taxon>Ecdysozoa</taxon>
        <taxon>Arthropoda</taxon>
        <taxon>Chelicerata</taxon>
        <taxon>Arachnida</taxon>
        <taxon>Araneae</taxon>
        <taxon>Araneomorphae</taxon>
        <taxon>Entelegynae</taxon>
        <taxon>Araneoidea</taxon>
        <taxon>Araneidae</taxon>
        <taxon>Araneus</taxon>
    </lineage>
</organism>
<dbReference type="GO" id="GO:0006581">
    <property type="term" value="P:acetylcholine catabolic process"/>
    <property type="evidence" value="ECO:0007669"/>
    <property type="project" value="TreeGrafter"/>
</dbReference>
<dbReference type="InterPro" id="IPR019819">
    <property type="entry name" value="Carboxylesterase_B_CS"/>
</dbReference>
<gene>
    <name evidence="11" type="primary">ACES_42</name>
    <name evidence="11" type="ORF">AVEN_217188_1</name>
</gene>
<dbReference type="GO" id="GO:0019695">
    <property type="term" value="P:choline metabolic process"/>
    <property type="evidence" value="ECO:0007669"/>
    <property type="project" value="TreeGrafter"/>
</dbReference>
<dbReference type="PANTHER" id="PTHR43918:SF4">
    <property type="entry name" value="CARBOXYLIC ESTER HYDROLASE"/>
    <property type="match status" value="1"/>
</dbReference>
<evidence type="ECO:0000256" key="8">
    <source>
        <dbReference type="PIRSR" id="PIRSR600997-1"/>
    </source>
</evidence>
<dbReference type="Proteomes" id="UP000499080">
    <property type="component" value="Unassembled WGS sequence"/>
</dbReference>
<dbReference type="PANTHER" id="PTHR43918">
    <property type="entry name" value="ACETYLCHOLINESTERASE"/>
    <property type="match status" value="1"/>
</dbReference>
<feature type="signal peptide" evidence="9">
    <location>
        <begin position="1"/>
        <end position="17"/>
    </location>
</feature>
<dbReference type="AlphaFoldDB" id="A0A4Y2KP61"/>
<keyword evidence="4" id="KW-0531">Neurotransmitter degradation</keyword>
<evidence type="ECO:0000259" key="10">
    <source>
        <dbReference type="Pfam" id="PF00135"/>
    </source>
</evidence>
<evidence type="ECO:0000256" key="1">
    <source>
        <dbReference type="ARBA" id="ARBA00005964"/>
    </source>
</evidence>
<protein>
    <recommendedName>
        <fullName evidence="9">Carboxylic ester hydrolase</fullName>
        <ecNumber evidence="9">3.1.1.-</ecNumber>
    </recommendedName>
</protein>
<dbReference type="Pfam" id="PF00135">
    <property type="entry name" value="COesterase"/>
    <property type="match status" value="1"/>
</dbReference>
<dbReference type="EC" id="3.1.1.-" evidence="9"/>
<feature type="chain" id="PRO_5021447248" description="Carboxylic ester hydrolase" evidence="9">
    <location>
        <begin position="18"/>
        <end position="552"/>
    </location>
</feature>
<evidence type="ECO:0000256" key="7">
    <source>
        <dbReference type="ARBA" id="ARBA00048484"/>
    </source>
</evidence>
<dbReference type="SUPFAM" id="SSF53474">
    <property type="entry name" value="alpha/beta-Hydrolases"/>
    <property type="match status" value="1"/>
</dbReference>
<feature type="domain" description="Carboxylesterase type B" evidence="10">
    <location>
        <begin position="27"/>
        <end position="513"/>
    </location>
</feature>
<evidence type="ECO:0000256" key="2">
    <source>
        <dbReference type="ARBA" id="ARBA00022487"/>
    </source>
</evidence>
<dbReference type="InterPro" id="IPR029058">
    <property type="entry name" value="AB_hydrolase_fold"/>
</dbReference>
<evidence type="ECO:0000256" key="5">
    <source>
        <dbReference type="ARBA" id="ARBA00023157"/>
    </source>
</evidence>
<dbReference type="InterPro" id="IPR000997">
    <property type="entry name" value="Cholinesterase"/>
</dbReference>
<feature type="active site" description="Acyl-ester intermediate" evidence="8">
    <location>
        <position position="216"/>
    </location>
</feature>
<comment type="caution">
    <text evidence="11">The sequence shown here is derived from an EMBL/GenBank/DDBJ whole genome shotgun (WGS) entry which is preliminary data.</text>
</comment>
<dbReference type="InterPro" id="IPR002018">
    <property type="entry name" value="CarbesteraseB"/>
</dbReference>
<dbReference type="Gene3D" id="3.40.50.1820">
    <property type="entry name" value="alpha/beta hydrolase"/>
    <property type="match status" value="1"/>
</dbReference>
<sequence>MRKKILHFLVTFFTTNTLLVNNSTCVPQIRLRNSLIYGKTVKFGEREVNQYLSIPYAEPPVGQFRFKKTVPLCHFPQEFKAVKVPPACLQYRENPYPTYINSSQKSEDCLYLNIWTPADASSQIRKAVMFWIHGGSFRFDSIQNSLYSGVVLAAFGDIIVVTVNYRLGLFGFFTSGTEDAPGNAGLWDVLEGLKWVKRNIACFGGDPTRITIIGESAGSKVVGYLSVSPLAEGLYSRQIMQSGAPVSLETENRSQNLVLAQEIAKEVNCANDTYKITDHPRLVTRCLKRVDAEVLVKAEFRLKPNSSSDFLPQFGDEILPEIPKKAVFEGNFGCKELFIGNNQDEGSLGLVLSHPDVFGFFGEKNAEINQTFGAHLVEEKFHDQPDLKSVIQQSLFTNVSTNASSSIRHQVHTTLGDLLILCPDEYYAKKRAEMGGDVYFYFFVHRPSTSPWAPWMGVSHFDEVQFVFGQPYISPELYQAGERQISEEMIQLWSNFVKTGKPHRDWPLYSEADPVFKYLGREYGAEKYGKGPHKCNCELFRPFFEQLSKNKS</sequence>
<keyword evidence="3 9" id="KW-0378">Hydrolase</keyword>
<keyword evidence="6" id="KW-0325">Glycoprotein</keyword>
<evidence type="ECO:0000256" key="4">
    <source>
        <dbReference type="ARBA" id="ARBA00022867"/>
    </source>
</evidence>
<dbReference type="PROSITE" id="PS00122">
    <property type="entry name" value="CARBOXYLESTERASE_B_1"/>
    <property type="match status" value="1"/>
</dbReference>
<keyword evidence="12" id="KW-1185">Reference proteome</keyword>
<proteinExistence type="inferred from homology"/>
<dbReference type="OrthoDB" id="6475789at2759"/>
<reference evidence="11 12" key="1">
    <citation type="journal article" date="2019" name="Sci. Rep.">
        <title>Orb-weaving spider Araneus ventricosus genome elucidates the spidroin gene catalogue.</title>
        <authorList>
            <person name="Kono N."/>
            <person name="Nakamura H."/>
            <person name="Ohtoshi R."/>
            <person name="Moran D.A.P."/>
            <person name="Shinohara A."/>
            <person name="Yoshida Y."/>
            <person name="Fujiwara M."/>
            <person name="Mori M."/>
            <person name="Tomita M."/>
            <person name="Arakawa K."/>
        </authorList>
    </citation>
    <scope>NUCLEOTIDE SEQUENCE [LARGE SCALE GENOMIC DNA]</scope>
</reference>
<keyword evidence="2" id="KW-0719">Serine esterase</keyword>
<name>A0A4Y2KP61_ARAVE</name>
<dbReference type="GO" id="GO:0003990">
    <property type="term" value="F:acetylcholinesterase activity"/>
    <property type="evidence" value="ECO:0007669"/>
    <property type="project" value="UniProtKB-EC"/>
</dbReference>
<feature type="active site" description="Charge relay system" evidence="8">
    <location>
        <position position="460"/>
    </location>
</feature>